<keyword evidence="4" id="KW-0413">Isomerase</keyword>
<feature type="domain" description="GST N-terminal" evidence="2">
    <location>
        <begin position="1"/>
        <end position="81"/>
    </location>
</feature>
<organism evidence="4 5">
    <name type="scientific">Methylobacterium aerolatum</name>
    <dbReference type="NCBI Taxonomy" id="418708"/>
    <lineage>
        <taxon>Bacteria</taxon>
        <taxon>Pseudomonadati</taxon>
        <taxon>Pseudomonadota</taxon>
        <taxon>Alphaproteobacteria</taxon>
        <taxon>Hyphomicrobiales</taxon>
        <taxon>Methylobacteriaceae</taxon>
        <taxon>Methylobacterium</taxon>
    </lineage>
</organism>
<dbReference type="PROSITE" id="PS50405">
    <property type="entry name" value="GST_CTER"/>
    <property type="match status" value="1"/>
</dbReference>
<dbReference type="SUPFAM" id="SSF47616">
    <property type="entry name" value="GST C-terminal domain-like"/>
    <property type="match status" value="1"/>
</dbReference>
<dbReference type="EC" id="5.2.1.2" evidence="4"/>
<gene>
    <name evidence="4" type="ORF">QO012_001121</name>
</gene>
<dbReference type="InterPro" id="IPR004045">
    <property type="entry name" value="Glutathione_S-Trfase_N"/>
</dbReference>
<dbReference type="PROSITE" id="PS50404">
    <property type="entry name" value="GST_NTER"/>
    <property type="match status" value="1"/>
</dbReference>
<dbReference type="InterPro" id="IPR036282">
    <property type="entry name" value="Glutathione-S-Trfase_C_sf"/>
</dbReference>
<dbReference type="Proteomes" id="UP001231124">
    <property type="component" value="Unassembled WGS sequence"/>
</dbReference>
<dbReference type="SFLD" id="SFLDG00358">
    <property type="entry name" value="Main_(cytGST)"/>
    <property type="match status" value="1"/>
</dbReference>
<dbReference type="NCBIfam" id="TIGR01262">
    <property type="entry name" value="maiA"/>
    <property type="match status" value="1"/>
</dbReference>
<evidence type="ECO:0000259" key="2">
    <source>
        <dbReference type="PROSITE" id="PS50404"/>
    </source>
</evidence>
<dbReference type="PANTHER" id="PTHR42673">
    <property type="entry name" value="MALEYLACETOACETATE ISOMERASE"/>
    <property type="match status" value="1"/>
</dbReference>
<dbReference type="SFLD" id="SFLDS00019">
    <property type="entry name" value="Glutathione_Transferase_(cytos"/>
    <property type="match status" value="1"/>
</dbReference>
<dbReference type="GO" id="GO:0016034">
    <property type="term" value="F:maleylacetoacetate isomerase activity"/>
    <property type="evidence" value="ECO:0007669"/>
    <property type="project" value="UniProtKB-EC"/>
</dbReference>
<proteinExistence type="inferred from homology"/>
<accession>A0ABU0HWB6</accession>
<dbReference type="Gene3D" id="1.20.1050.10">
    <property type="match status" value="1"/>
</dbReference>
<dbReference type="RefSeq" id="WP_238201017.1">
    <property type="nucleotide sequence ID" value="NZ_BPQE01000002.1"/>
</dbReference>
<reference evidence="4 5" key="1">
    <citation type="submission" date="2023-07" db="EMBL/GenBank/DDBJ databases">
        <title>Genomic Encyclopedia of Type Strains, Phase IV (KMG-IV): sequencing the most valuable type-strain genomes for metagenomic binning, comparative biology and taxonomic classification.</title>
        <authorList>
            <person name="Goeker M."/>
        </authorList>
    </citation>
    <scope>NUCLEOTIDE SEQUENCE [LARGE SCALE GENOMIC DNA]</scope>
    <source>
        <strain evidence="4 5">DSM 19013</strain>
    </source>
</reference>
<dbReference type="PANTHER" id="PTHR42673:SF21">
    <property type="entry name" value="GLUTATHIONE S-TRANSFERASE YFCF"/>
    <property type="match status" value="1"/>
</dbReference>
<evidence type="ECO:0000259" key="3">
    <source>
        <dbReference type="PROSITE" id="PS50405"/>
    </source>
</evidence>
<evidence type="ECO:0000256" key="1">
    <source>
        <dbReference type="ARBA" id="ARBA00010007"/>
    </source>
</evidence>
<comment type="similarity">
    <text evidence="1">Belongs to the GST superfamily. Zeta family.</text>
</comment>
<dbReference type="InterPro" id="IPR005955">
    <property type="entry name" value="GST_Zeta"/>
</dbReference>
<dbReference type="EMBL" id="JAUSVP010000002">
    <property type="protein sequence ID" value="MDQ0446632.1"/>
    <property type="molecule type" value="Genomic_DNA"/>
</dbReference>
<evidence type="ECO:0000313" key="5">
    <source>
        <dbReference type="Proteomes" id="UP001231124"/>
    </source>
</evidence>
<dbReference type="InterPro" id="IPR040079">
    <property type="entry name" value="Glutathione_S-Trfase"/>
</dbReference>
<feature type="domain" description="GST C-terminal" evidence="3">
    <location>
        <begin position="86"/>
        <end position="214"/>
    </location>
</feature>
<keyword evidence="5" id="KW-1185">Reference proteome</keyword>
<dbReference type="CDD" id="cd03042">
    <property type="entry name" value="GST_N_Zeta"/>
    <property type="match status" value="1"/>
</dbReference>
<evidence type="ECO:0000313" key="4">
    <source>
        <dbReference type="EMBL" id="MDQ0446632.1"/>
    </source>
</evidence>
<dbReference type="Pfam" id="PF02798">
    <property type="entry name" value="GST_N"/>
    <property type="match status" value="1"/>
</dbReference>
<dbReference type="InterPro" id="IPR036249">
    <property type="entry name" value="Thioredoxin-like_sf"/>
</dbReference>
<dbReference type="InterPro" id="IPR034333">
    <property type="entry name" value="GST_Zeta_N"/>
</dbReference>
<protein>
    <submittedName>
        <fullName evidence="4">Maleylacetoacetate isomerase</fullName>
        <ecNumber evidence="4">5.2.1.2</ecNumber>
    </submittedName>
</protein>
<name>A0ABU0HWB6_9HYPH</name>
<dbReference type="SUPFAM" id="SSF52833">
    <property type="entry name" value="Thioredoxin-like"/>
    <property type="match status" value="1"/>
</dbReference>
<sequence>MHLYGNWRSAAAFRVRIALKLKAIPYEETFIDLDAGDQHKPDFRAINPQGAVPALFDGEGPPLTQSLAILDYLEETRGGPRLLPEDARARARVRSLAQLVACDTHPLYVPRVRSFLMEEYGLPKERMMGFVRHAFEGGLRTLETRLSSEDGTGRFCQGDAPTHADLCLVSLWVGTGIFGVPTDPYPTVARIAQACLALPAVAEAHPLRQPGAPQG</sequence>
<dbReference type="InterPro" id="IPR010987">
    <property type="entry name" value="Glutathione-S-Trfase_C-like"/>
</dbReference>
<dbReference type="Gene3D" id="3.40.30.10">
    <property type="entry name" value="Glutaredoxin"/>
    <property type="match status" value="1"/>
</dbReference>
<comment type="caution">
    <text evidence="4">The sequence shown here is derived from an EMBL/GenBank/DDBJ whole genome shotgun (WGS) entry which is preliminary data.</text>
</comment>